<dbReference type="PANTHER" id="PTHR30069">
    <property type="entry name" value="TONB-DEPENDENT OUTER MEMBRANE RECEPTOR"/>
    <property type="match status" value="1"/>
</dbReference>
<dbReference type="GO" id="GO:0044718">
    <property type="term" value="P:siderophore transmembrane transport"/>
    <property type="evidence" value="ECO:0007669"/>
    <property type="project" value="TreeGrafter"/>
</dbReference>
<keyword evidence="5" id="KW-1185">Reference proteome</keyword>
<dbReference type="GO" id="GO:0009279">
    <property type="term" value="C:cell outer membrane"/>
    <property type="evidence" value="ECO:0007669"/>
    <property type="project" value="TreeGrafter"/>
</dbReference>
<name>A0A401UCB8_9BACT</name>
<dbReference type="Gene3D" id="2.170.130.10">
    <property type="entry name" value="TonB-dependent receptor, plug domain"/>
    <property type="match status" value="1"/>
</dbReference>
<dbReference type="SUPFAM" id="SSF49464">
    <property type="entry name" value="Carboxypeptidase regulatory domain-like"/>
    <property type="match status" value="1"/>
</dbReference>
<evidence type="ECO:0000256" key="1">
    <source>
        <dbReference type="ARBA" id="ARBA00022729"/>
    </source>
</evidence>
<evidence type="ECO:0000259" key="3">
    <source>
        <dbReference type="Pfam" id="PF07715"/>
    </source>
</evidence>
<dbReference type="EMBL" id="BHXQ01000005">
    <property type="protein sequence ID" value="GCC52520.1"/>
    <property type="molecule type" value="Genomic_DNA"/>
</dbReference>
<dbReference type="Pfam" id="PF07715">
    <property type="entry name" value="Plug"/>
    <property type="match status" value="1"/>
</dbReference>
<sequence length="880" mass="98030">MRSSLILLVVAVFPSLCSAQSIDSIRLTKDYDGLLFPAFADTIEGEFAVKFYYNYEWIKDVKIIQRQSNSRLAEVLQKSLVDVRLEPLQLNRKSIVLVNTISASTTTRAQDAIASYSVSGYISDSQSGEKISGATIQMPGTKFATTSSSNGFFTLKLPEGMYEILVNAVGMSGLTKRLRVYADQVVDIEMFESVTELDEIIISGLASKQLSSLDIGLQTISTQSLKSMPPLLGEVDIIRSVLSLPGVTTVGEGASGFNVRGGNVDQNLIVVDNAPLFNSSHLFGLFSVVNSEAISSLSLQKGTLPARYGGRLASVMDISLQDGMDQDLYAEASIGVISSKLKISSPIIKDKMSIVTTGRFAYPSWVLGFVPDQNVSSSKAGFYDATLKAAYRISSKDYLSFSTLFGGDSFRFGSDTTYSWSSRMASLQWLHNFSQDFSSKLSVAYSRGDNVVSGKSFANEFDLKSFIGSTGINYEFFWNKWKQHNIEFGLQSNFYKIGRGDLDPTNESSGIQPFSIPNERGAESSFYFSDAITLTQALSISFGVRLSAFAYLGNGLKRFYQENSPINEASYVETQNVSGNSVQSFFINPEPRFALKFSIDNESSIKLGYNRNFQYLSLLSNTMAVSPIDTWKLSDNFLAPQSNDQASLGYFRNFSNSAYEVSVESYYKIVSSVTQYKEGARLVLNDFIERELLMGKGKSYGVEFYAKKNRGDLTGWISYTYSRSLVLVKGDYEEETLSNGEYFPSNFDKPHDLSLVANYSLTPKFSVSGNFFYSTGRPITYPESIYVVDGYVVADYSEINQSRIPDYHRLDLSFNYKMLAKKNRRFERSWSAGVYNVYARRNPFSVFFKPEYQGSFPQAYKLSVLGTAIPYFAINFKLKP</sequence>
<feature type="chain" id="PRO_5019166800" evidence="2">
    <location>
        <begin position="20"/>
        <end position="880"/>
    </location>
</feature>
<dbReference type="RefSeq" id="WP_127123179.1">
    <property type="nucleotide sequence ID" value="NZ_BHXQ01000005.1"/>
</dbReference>
<dbReference type="PANTHER" id="PTHR30069:SF29">
    <property type="entry name" value="HEMOGLOBIN AND HEMOGLOBIN-HAPTOGLOBIN-BINDING PROTEIN 1-RELATED"/>
    <property type="match status" value="1"/>
</dbReference>
<reference evidence="4 5" key="1">
    <citation type="submission" date="2018-11" db="EMBL/GenBank/DDBJ databases">
        <title>Chryseotalea sanarue gen. nov., sp., nov., a member of the family Cytophagaceae, isolated from a brackish lake in Hamamatsu Japan.</title>
        <authorList>
            <person name="Maejima Y."/>
            <person name="Iino T."/>
            <person name="Muraguchi Y."/>
            <person name="Fukuda K."/>
            <person name="Ohkuma M."/>
            <person name="Moriuchi R."/>
            <person name="Dohra H."/>
            <person name="Kimbara K."/>
            <person name="Shintani M."/>
        </authorList>
    </citation>
    <scope>NUCLEOTIDE SEQUENCE [LARGE SCALE GENOMIC DNA]</scope>
    <source>
        <strain evidence="4 5">Ys</strain>
    </source>
</reference>
<dbReference type="OrthoDB" id="1111684at2"/>
<keyword evidence="1 2" id="KW-0732">Signal</keyword>
<dbReference type="InterPro" id="IPR037066">
    <property type="entry name" value="Plug_dom_sf"/>
</dbReference>
<dbReference type="InterPro" id="IPR039426">
    <property type="entry name" value="TonB-dep_rcpt-like"/>
</dbReference>
<gene>
    <name evidence="4" type="ORF">SanaruYs_27570</name>
</gene>
<dbReference type="InterPro" id="IPR008969">
    <property type="entry name" value="CarboxyPept-like_regulatory"/>
</dbReference>
<accession>A0A401UCB8</accession>
<dbReference type="AlphaFoldDB" id="A0A401UCB8"/>
<evidence type="ECO:0000256" key="2">
    <source>
        <dbReference type="SAM" id="SignalP"/>
    </source>
</evidence>
<organism evidence="4 5">
    <name type="scientific">Chryseotalea sanaruensis</name>
    <dbReference type="NCBI Taxonomy" id="2482724"/>
    <lineage>
        <taxon>Bacteria</taxon>
        <taxon>Pseudomonadati</taxon>
        <taxon>Bacteroidota</taxon>
        <taxon>Cytophagia</taxon>
        <taxon>Cytophagales</taxon>
        <taxon>Chryseotaleaceae</taxon>
        <taxon>Chryseotalea</taxon>
    </lineage>
</organism>
<comment type="caution">
    <text evidence="4">The sequence shown here is derived from an EMBL/GenBank/DDBJ whole genome shotgun (WGS) entry which is preliminary data.</text>
</comment>
<feature type="signal peptide" evidence="2">
    <location>
        <begin position="1"/>
        <end position="19"/>
    </location>
</feature>
<dbReference type="GO" id="GO:0015344">
    <property type="term" value="F:siderophore uptake transmembrane transporter activity"/>
    <property type="evidence" value="ECO:0007669"/>
    <property type="project" value="TreeGrafter"/>
</dbReference>
<evidence type="ECO:0000313" key="5">
    <source>
        <dbReference type="Proteomes" id="UP000288227"/>
    </source>
</evidence>
<dbReference type="InterPro" id="IPR012910">
    <property type="entry name" value="Plug_dom"/>
</dbReference>
<protein>
    <submittedName>
        <fullName evidence="4">TonB-dependent receptor</fullName>
    </submittedName>
</protein>
<evidence type="ECO:0000313" key="4">
    <source>
        <dbReference type="EMBL" id="GCC52520.1"/>
    </source>
</evidence>
<feature type="domain" description="TonB-dependent receptor plug" evidence="3">
    <location>
        <begin position="236"/>
        <end position="311"/>
    </location>
</feature>
<dbReference type="Pfam" id="PF13715">
    <property type="entry name" value="CarbopepD_reg_2"/>
    <property type="match status" value="1"/>
</dbReference>
<dbReference type="Proteomes" id="UP000288227">
    <property type="component" value="Unassembled WGS sequence"/>
</dbReference>
<dbReference type="Gene3D" id="2.60.40.1120">
    <property type="entry name" value="Carboxypeptidase-like, regulatory domain"/>
    <property type="match status" value="1"/>
</dbReference>
<keyword evidence="4" id="KW-0675">Receptor</keyword>
<proteinExistence type="predicted"/>
<dbReference type="SUPFAM" id="SSF56935">
    <property type="entry name" value="Porins"/>
    <property type="match status" value="1"/>
</dbReference>